<dbReference type="EMBL" id="NMUH01002478">
    <property type="protein sequence ID" value="MQM00237.1"/>
    <property type="molecule type" value="Genomic_DNA"/>
</dbReference>
<feature type="non-terminal residue" evidence="2">
    <location>
        <position position="136"/>
    </location>
</feature>
<feature type="region of interest" description="Disordered" evidence="1">
    <location>
        <begin position="1"/>
        <end position="78"/>
    </location>
</feature>
<sequence length="136" mass="14258">LHPGRAPPTRLVRRRHLQPPPPVGVSAQPPLAVRTPKEEGSGENGGDGLLSEDLTRDPAHRSHPAPYPPLPGYLLRRGTAPTAGGFGNGFCYIKGTPAVSPPRAPSASRLATTRCVTFCYSAALSAAFQVFGDLPS</sequence>
<gene>
    <name evidence="2" type="ORF">Taro_032956</name>
</gene>
<comment type="caution">
    <text evidence="2">The sequence shown here is derived from an EMBL/GenBank/DDBJ whole genome shotgun (WGS) entry which is preliminary data.</text>
</comment>
<accession>A0A843VYS4</accession>
<dbReference type="Proteomes" id="UP000652761">
    <property type="component" value="Unassembled WGS sequence"/>
</dbReference>
<organism evidence="2 3">
    <name type="scientific">Colocasia esculenta</name>
    <name type="common">Wild taro</name>
    <name type="synonym">Arum esculentum</name>
    <dbReference type="NCBI Taxonomy" id="4460"/>
    <lineage>
        <taxon>Eukaryota</taxon>
        <taxon>Viridiplantae</taxon>
        <taxon>Streptophyta</taxon>
        <taxon>Embryophyta</taxon>
        <taxon>Tracheophyta</taxon>
        <taxon>Spermatophyta</taxon>
        <taxon>Magnoliopsida</taxon>
        <taxon>Liliopsida</taxon>
        <taxon>Araceae</taxon>
        <taxon>Aroideae</taxon>
        <taxon>Colocasieae</taxon>
        <taxon>Colocasia</taxon>
    </lineage>
</organism>
<proteinExistence type="predicted"/>
<dbReference type="AlphaFoldDB" id="A0A843VYS4"/>
<feature type="non-terminal residue" evidence="2">
    <location>
        <position position="1"/>
    </location>
</feature>
<protein>
    <submittedName>
        <fullName evidence="2">Uncharacterized protein</fullName>
    </submittedName>
</protein>
<evidence type="ECO:0000313" key="2">
    <source>
        <dbReference type="EMBL" id="MQM00237.1"/>
    </source>
</evidence>
<name>A0A843VYS4_COLES</name>
<evidence type="ECO:0000256" key="1">
    <source>
        <dbReference type="SAM" id="MobiDB-lite"/>
    </source>
</evidence>
<evidence type="ECO:0000313" key="3">
    <source>
        <dbReference type="Proteomes" id="UP000652761"/>
    </source>
</evidence>
<reference evidence="2" key="1">
    <citation type="submission" date="2017-07" db="EMBL/GenBank/DDBJ databases">
        <title>Taro Niue Genome Assembly and Annotation.</title>
        <authorList>
            <person name="Atibalentja N."/>
            <person name="Keating K."/>
            <person name="Fields C.J."/>
        </authorList>
    </citation>
    <scope>NUCLEOTIDE SEQUENCE</scope>
    <source>
        <strain evidence="2">Niue_2</strain>
        <tissue evidence="2">Leaf</tissue>
    </source>
</reference>
<keyword evidence="3" id="KW-1185">Reference proteome</keyword>